<dbReference type="EMBL" id="CYZH01000012">
    <property type="protein sequence ID" value="CUO61363.1"/>
    <property type="molecule type" value="Genomic_DNA"/>
</dbReference>
<dbReference type="Proteomes" id="UP000095517">
    <property type="component" value="Unassembled WGS sequence"/>
</dbReference>
<evidence type="ECO:0000313" key="2">
    <source>
        <dbReference type="Proteomes" id="UP000095517"/>
    </source>
</evidence>
<reference evidence="1 2" key="1">
    <citation type="submission" date="2015-09" db="EMBL/GenBank/DDBJ databases">
        <authorList>
            <consortium name="Pathogen Informatics"/>
        </authorList>
    </citation>
    <scope>NUCLEOTIDE SEQUENCE [LARGE SCALE GENOMIC DNA]</scope>
    <source>
        <strain evidence="1 2">2789STDY5608840</strain>
    </source>
</reference>
<evidence type="ECO:0000313" key="1">
    <source>
        <dbReference type="EMBL" id="CUO61363.1"/>
    </source>
</evidence>
<dbReference type="AlphaFoldDB" id="A0A174GG89"/>
<proteinExistence type="predicted"/>
<gene>
    <name evidence="1" type="ORF">ERS852397_02401</name>
</gene>
<sequence>MFFRGNDIGNEIKKAETRNDKKIVRFRPSAFANIV</sequence>
<accession>A0A174GG89</accession>
<organism evidence="1 2">
    <name type="scientific">Bacteroides finegoldii</name>
    <dbReference type="NCBI Taxonomy" id="338188"/>
    <lineage>
        <taxon>Bacteria</taxon>
        <taxon>Pseudomonadati</taxon>
        <taxon>Bacteroidota</taxon>
        <taxon>Bacteroidia</taxon>
        <taxon>Bacteroidales</taxon>
        <taxon>Bacteroidaceae</taxon>
        <taxon>Bacteroides</taxon>
    </lineage>
</organism>
<name>A0A174GG89_9BACE</name>
<protein>
    <submittedName>
        <fullName evidence="1">Uncharacterized protein</fullName>
    </submittedName>
</protein>